<protein>
    <submittedName>
        <fullName evidence="2">Uncharacterized protein</fullName>
    </submittedName>
</protein>
<sequence>MDNYSETSTALKLQFANNLEKPRRADHLSWKGDRNIRLIPEWQSPVLSYLTRLQPSVIPSVVFQLLGRCANNHSSYLNIFWCGTAGSLLLSNLMTCPSGGNKIISCLDQLEEEGSRLEGD</sequence>
<reference evidence="2" key="1">
    <citation type="submission" date="2022-11" db="UniProtKB">
        <authorList>
            <consortium name="WormBaseParasite"/>
        </authorList>
    </citation>
    <scope>IDENTIFICATION</scope>
</reference>
<proteinExistence type="predicted"/>
<evidence type="ECO:0000313" key="1">
    <source>
        <dbReference type="Proteomes" id="UP000887574"/>
    </source>
</evidence>
<organism evidence="1 2">
    <name type="scientific">Ditylenchus dipsaci</name>
    <dbReference type="NCBI Taxonomy" id="166011"/>
    <lineage>
        <taxon>Eukaryota</taxon>
        <taxon>Metazoa</taxon>
        <taxon>Ecdysozoa</taxon>
        <taxon>Nematoda</taxon>
        <taxon>Chromadorea</taxon>
        <taxon>Rhabditida</taxon>
        <taxon>Tylenchina</taxon>
        <taxon>Tylenchomorpha</taxon>
        <taxon>Sphaerularioidea</taxon>
        <taxon>Anguinidae</taxon>
        <taxon>Anguininae</taxon>
        <taxon>Ditylenchus</taxon>
    </lineage>
</organism>
<name>A0A915E1K2_9BILA</name>
<accession>A0A915E1K2</accession>
<dbReference type="Proteomes" id="UP000887574">
    <property type="component" value="Unplaced"/>
</dbReference>
<dbReference type="WBParaSite" id="jg24911">
    <property type="protein sequence ID" value="jg24911"/>
    <property type="gene ID" value="jg24911"/>
</dbReference>
<keyword evidence="1" id="KW-1185">Reference proteome</keyword>
<evidence type="ECO:0000313" key="2">
    <source>
        <dbReference type="WBParaSite" id="jg24911"/>
    </source>
</evidence>
<dbReference type="AlphaFoldDB" id="A0A915E1K2"/>